<dbReference type="InterPro" id="IPR015813">
    <property type="entry name" value="Pyrv/PenolPyrv_kinase-like_dom"/>
</dbReference>
<dbReference type="Proteomes" id="UP000249135">
    <property type="component" value="Unassembled WGS sequence"/>
</dbReference>
<dbReference type="EMBL" id="QFPP01000493">
    <property type="protein sequence ID" value="PZQ65580.1"/>
    <property type="molecule type" value="Genomic_DNA"/>
</dbReference>
<evidence type="ECO:0000313" key="6">
    <source>
        <dbReference type="Proteomes" id="UP000249135"/>
    </source>
</evidence>
<dbReference type="PANTHER" id="PTHR30502:SF0">
    <property type="entry name" value="PHOSPHOENOLPYRUVATE CARBOXYLASE FAMILY PROTEIN"/>
    <property type="match status" value="1"/>
</dbReference>
<evidence type="ECO:0000259" key="4">
    <source>
        <dbReference type="Pfam" id="PF03328"/>
    </source>
</evidence>
<comment type="similarity">
    <text evidence="1">Belongs to the HpcH/HpaI aldolase family.</text>
</comment>
<name>A0A2W5RQH6_VARPD</name>
<dbReference type="Pfam" id="PF03328">
    <property type="entry name" value="HpcH_HpaI"/>
    <property type="match status" value="1"/>
</dbReference>
<protein>
    <submittedName>
        <fullName evidence="5">4-hydroxy-2-oxo-heptane-1,7-dioate aldolase</fullName>
    </submittedName>
</protein>
<sequence length="273" mass="28832">MALTPNRFKNALAEGRPQIGVWSTLPSPYVSELVAGAGFDWMLLDTEHTPSDVPLMLQQLQAVAAARPAEGRPPCAPVVRPAWNDPVLIKRYLDVGAQSLLLPFVQNADEARAAVAATRYAPTGIRGMGGSTRASNFGRSTDYVARAQDELCVLVQVETREALDRIEAIAAVDGVDGIFIGPADLSASMGHAGNPRHPAVDAAIDDAIRRIRAAGKAPGILMTDEQRARECLDLGALFVAVALDLVALRGALDASASRFRARRGAGEAPGGSY</sequence>
<keyword evidence="2" id="KW-0479">Metal-binding</keyword>
<dbReference type="GO" id="GO:0005737">
    <property type="term" value="C:cytoplasm"/>
    <property type="evidence" value="ECO:0007669"/>
    <property type="project" value="TreeGrafter"/>
</dbReference>
<proteinExistence type="inferred from homology"/>
<dbReference type="GO" id="GO:0016832">
    <property type="term" value="F:aldehyde-lyase activity"/>
    <property type="evidence" value="ECO:0007669"/>
    <property type="project" value="TreeGrafter"/>
</dbReference>
<evidence type="ECO:0000256" key="1">
    <source>
        <dbReference type="ARBA" id="ARBA00005568"/>
    </source>
</evidence>
<evidence type="ECO:0000256" key="3">
    <source>
        <dbReference type="ARBA" id="ARBA00023239"/>
    </source>
</evidence>
<keyword evidence="3" id="KW-0456">Lyase</keyword>
<dbReference type="Gene3D" id="3.20.20.60">
    <property type="entry name" value="Phosphoenolpyruvate-binding domains"/>
    <property type="match status" value="1"/>
</dbReference>
<feature type="domain" description="HpcH/HpaI aldolase/citrate lyase" evidence="4">
    <location>
        <begin position="18"/>
        <end position="248"/>
    </location>
</feature>
<organism evidence="5 6">
    <name type="scientific">Variovorax paradoxus</name>
    <dbReference type="NCBI Taxonomy" id="34073"/>
    <lineage>
        <taxon>Bacteria</taxon>
        <taxon>Pseudomonadati</taxon>
        <taxon>Pseudomonadota</taxon>
        <taxon>Betaproteobacteria</taxon>
        <taxon>Burkholderiales</taxon>
        <taxon>Comamonadaceae</taxon>
        <taxon>Variovorax</taxon>
    </lineage>
</organism>
<dbReference type="AlphaFoldDB" id="A0A2W5RQH6"/>
<dbReference type="InterPro" id="IPR040442">
    <property type="entry name" value="Pyrv_kinase-like_dom_sf"/>
</dbReference>
<reference evidence="5 6" key="1">
    <citation type="submission" date="2017-08" db="EMBL/GenBank/DDBJ databases">
        <title>Infants hospitalized years apart are colonized by the same room-sourced microbial strains.</title>
        <authorList>
            <person name="Brooks B."/>
            <person name="Olm M.R."/>
            <person name="Firek B.A."/>
            <person name="Baker R."/>
            <person name="Thomas B.C."/>
            <person name="Morowitz M.J."/>
            <person name="Banfield J.F."/>
        </authorList>
    </citation>
    <scope>NUCLEOTIDE SEQUENCE [LARGE SCALE GENOMIC DNA]</scope>
    <source>
        <strain evidence="5">S2_005_003_R2_41</strain>
    </source>
</reference>
<gene>
    <name evidence="5" type="ORF">DI563_25455</name>
</gene>
<dbReference type="InterPro" id="IPR005000">
    <property type="entry name" value="Aldolase/citrate-lyase_domain"/>
</dbReference>
<dbReference type="FunFam" id="3.20.20.60:FF:000004">
    <property type="entry name" value="5-keto-4-deoxy-D-glucarate aldolase"/>
    <property type="match status" value="1"/>
</dbReference>
<evidence type="ECO:0000313" key="5">
    <source>
        <dbReference type="EMBL" id="PZQ65580.1"/>
    </source>
</evidence>
<comment type="caution">
    <text evidence="5">The sequence shown here is derived from an EMBL/GenBank/DDBJ whole genome shotgun (WGS) entry which is preliminary data.</text>
</comment>
<dbReference type="GO" id="GO:0046872">
    <property type="term" value="F:metal ion binding"/>
    <property type="evidence" value="ECO:0007669"/>
    <property type="project" value="UniProtKB-KW"/>
</dbReference>
<evidence type="ECO:0000256" key="2">
    <source>
        <dbReference type="ARBA" id="ARBA00022723"/>
    </source>
</evidence>
<dbReference type="InterPro" id="IPR050251">
    <property type="entry name" value="HpcH-HpaI_aldolase"/>
</dbReference>
<accession>A0A2W5RQH6</accession>
<dbReference type="SUPFAM" id="SSF51621">
    <property type="entry name" value="Phosphoenolpyruvate/pyruvate domain"/>
    <property type="match status" value="1"/>
</dbReference>
<dbReference type="PANTHER" id="PTHR30502">
    <property type="entry name" value="2-KETO-3-DEOXY-L-RHAMNONATE ALDOLASE"/>
    <property type="match status" value="1"/>
</dbReference>